<organism evidence="3 4">
    <name type="scientific">Halopenitus malekzadehii</name>
    <dbReference type="NCBI Taxonomy" id="1267564"/>
    <lineage>
        <taxon>Archaea</taxon>
        <taxon>Methanobacteriati</taxon>
        <taxon>Methanobacteriota</taxon>
        <taxon>Stenosarchaea group</taxon>
        <taxon>Halobacteria</taxon>
        <taxon>Halobacteriales</taxon>
        <taxon>Haloferacaceae</taxon>
        <taxon>Halopenitus</taxon>
    </lineage>
</organism>
<keyword evidence="4" id="KW-1185">Reference proteome</keyword>
<dbReference type="GO" id="GO:0016787">
    <property type="term" value="F:hydrolase activity"/>
    <property type="evidence" value="ECO:0007669"/>
    <property type="project" value="UniProtKB-KW"/>
</dbReference>
<dbReference type="STRING" id="1267564.SAMN05192561_11820"/>
<reference evidence="3 4" key="1">
    <citation type="submission" date="2016-10" db="EMBL/GenBank/DDBJ databases">
        <authorList>
            <person name="de Groot N.N."/>
        </authorList>
    </citation>
    <scope>NUCLEOTIDE SEQUENCE [LARGE SCALE GENOMIC DNA]</scope>
    <source>
        <strain evidence="3 4">IBRC-M10418</strain>
    </source>
</reference>
<dbReference type="InterPro" id="IPR032466">
    <property type="entry name" value="Metal_Hydrolase"/>
</dbReference>
<dbReference type="Gene3D" id="3.20.20.140">
    <property type="entry name" value="Metal-dependent hydrolases"/>
    <property type="match status" value="1"/>
</dbReference>
<dbReference type="AlphaFoldDB" id="A0A1H6JUC6"/>
<dbReference type="GO" id="GO:0005737">
    <property type="term" value="C:cytoplasm"/>
    <property type="evidence" value="ECO:0007669"/>
    <property type="project" value="TreeGrafter"/>
</dbReference>
<dbReference type="GO" id="GO:0019748">
    <property type="term" value="P:secondary metabolic process"/>
    <property type="evidence" value="ECO:0007669"/>
    <property type="project" value="TreeGrafter"/>
</dbReference>
<dbReference type="EMBL" id="FNWU01000018">
    <property type="protein sequence ID" value="SEH64200.1"/>
    <property type="molecule type" value="Genomic_DNA"/>
</dbReference>
<evidence type="ECO:0000259" key="2">
    <source>
        <dbReference type="Pfam" id="PF04909"/>
    </source>
</evidence>
<dbReference type="InterPro" id="IPR006680">
    <property type="entry name" value="Amidohydro-rel"/>
</dbReference>
<sequence length="379" mass="44278">MVSSIKRLDADEEVPEEAFDVDIVDLDFHVNPREEELRPYIEDERALDRLSTEFGMWPIPDKWDAAYAIDEGNEGLFTQGRAEVAEDVRRACERFAINEPVVNAGINGLPQQHHPVLKNAVLRAGNSYMLDHFVDEGVLTALSIPKWDVDYALEELNRWGDEDGVVAAYSWYDPREPWGVEEFDPVFERLESLGLPLLLHGSLAFWPQHSYVGDEMLTWTEVLGFDWPIHGMVNTVNMIMRGVFDRYPDLNVVFQEAGHWWLPFVRYRMDEFYEMHPEDIQITPRKFEDGEHYLEKAPSEYLRENIYMCTQPFALPRRAGEARDMLNLSMAADTFVYSSDWPHQTLDPATWFFTSRAFRDDQELRDRILHQNARDILRI</sequence>
<evidence type="ECO:0000256" key="1">
    <source>
        <dbReference type="ARBA" id="ARBA00023239"/>
    </source>
</evidence>
<name>A0A1H6JUC6_9EURY</name>
<keyword evidence="3" id="KW-0378">Hydrolase</keyword>
<dbReference type="RefSeq" id="WP_092817826.1">
    <property type="nucleotide sequence ID" value="NZ_FNWU01000018.1"/>
</dbReference>
<evidence type="ECO:0000313" key="3">
    <source>
        <dbReference type="EMBL" id="SEH64200.1"/>
    </source>
</evidence>
<dbReference type="SUPFAM" id="SSF51556">
    <property type="entry name" value="Metallo-dependent hydrolases"/>
    <property type="match status" value="1"/>
</dbReference>
<accession>A0A1H6JUC6</accession>
<protein>
    <submittedName>
        <fullName evidence="3">Amidohydrolase</fullName>
    </submittedName>
</protein>
<dbReference type="GO" id="GO:0016831">
    <property type="term" value="F:carboxy-lyase activity"/>
    <property type="evidence" value="ECO:0007669"/>
    <property type="project" value="InterPro"/>
</dbReference>
<proteinExistence type="predicted"/>
<gene>
    <name evidence="3" type="ORF">SAMN05192561_11820</name>
</gene>
<dbReference type="InterPro" id="IPR032465">
    <property type="entry name" value="ACMSD"/>
</dbReference>
<keyword evidence="1" id="KW-0456">Lyase</keyword>
<feature type="domain" description="Amidohydrolase-related" evidence="2">
    <location>
        <begin position="87"/>
        <end position="379"/>
    </location>
</feature>
<evidence type="ECO:0000313" key="4">
    <source>
        <dbReference type="Proteomes" id="UP000199215"/>
    </source>
</evidence>
<dbReference type="PANTHER" id="PTHR21240:SF28">
    <property type="entry name" value="ISO-OROTATE DECARBOXYLASE (EUROFUNG)"/>
    <property type="match status" value="1"/>
</dbReference>
<dbReference type="PANTHER" id="PTHR21240">
    <property type="entry name" value="2-AMINO-3-CARBOXYLMUCONATE-6-SEMIALDEHYDE DECARBOXYLASE"/>
    <property type="match status" value="1"/>
</dbReference>
<dbReference type="OrthoDB" id="189863at2157"/>
<dbReference type="Pfam" id="PF04909">
    <property type="entry name" value="Amidohydro_2"/>
    <property type="match status" value="1"/>
</dbReference>
<dbReference type="Proteomes" id="UP000199215">
    <property type="component" value="Unassembled WGS sequence"/>
</dbReference>